<protein>
    <submittedName>
        <fullName evidence="4">HMG box domain-containing protein</fullName>
    </submittedName>
</protein>
<evidence type="ECO:0000313" key="2">
    <source>
        <dbReference type="Proteomes" id="UP000038040"/>
    </source>
</evidence>
<dbReference type="EMBL" id="UYYG01001171">
    <property type="protein sequence ID" value="VDN58724.1"/>
    <property type="molecule type" value="Genomic_DNA"/>
</dbReference>
<accession>A0A0N4UC40</accession>
<evidence type="ECO:0000313" key="3">
    <source>
        <dbReference type="Proteomes" id="UP000274756"/>
    </source>
</evidence>
<dbReference type="Proteomes" id="UP000274756">
    <property type="component" value="Unassembled WGS sequence"/>
</dbReference>
<organism evidence="2 4">
    <name type="scientific">Dracunculus medinensis</name>
    <name type="common">Guinea worm</name>
    <dbReference type="NCBI Taxonomy" id="318479"/>
    <lineage>
        <taxon>Eukaryota</taxon>
        <taxon>Metazoa</taxon>
        <taxon>Ecdysozoa</taxon>
        <taxon>Nematoda</taxon>
        <taxon>Chromadorea</taxon>
        <taxon>Rhabditida</taxon>
        <taxon>Spirurina</taxon>
        <taxon>Dracunculoidea</taxon>
        <taxon>Dracunculidae</taxon>
        <taxon>Dracunculus</taxon>
    </lineage>
</organism>
<keyword evidence="3" id="KW-1185">Reference proteome</keyword>
<evidence type="ECO:0000313" key="4">
    <source>
        <dbReference type="WBParaSite" id="DME_0000481401-mRNA-1"/>
    </source>
</evidence>
<dbReference type="AlphaFoldDB" id="A0A0N4UC40"/>
<dbReference type="Proteomes" id="UP000038040">
    <property type="component" value="Unplaced"/>
</dbReference>
<sequence length="229" mass="25575">MNFRELNLIPKSSSLSNVANDEKRNNDSLLPQRFSSKSSLDKTHLMPKIWNSTNPNFQNGSEILSKNFETIQQLKTIEIPSEGNQFVPNSHNDYYGAATFPEYKCFKKKANQKSLDSPNYDNMTLDELIAASTSWVESLSSAQDLTNKNIGVNGNFANHNNHEPPKRSIRFASVVTESINNTLTSEDNEIESVDSVARNENEGTISSGSGSIVLKYRQYNLTSTPETTV</sequence>
<dbReference type="WBParaSite" id="DME_0000481401-mRNA-1">
    <property type="protein sequence ID" value="DME_0000481401-mRNA-1"/>
    <property type="gene ID" value="DME_0000481401"/>
</dbReference>
<reference evidence="1 3" key="2">
    <citation type="submission" date="2018-11" db="EMBL/GenBank/DDBJ databases">
        <authorList>
            <consortium name="Pathogen Informatics"/>
        </authorList>
    </citation>
    <scope>NUCLEOTIDE SEQUENCE [LARGE SCALE GENOMIC DNA]</scope>
</reference>
<evidence type="ECO:0000313" key="1">
    <source>
        <dbReference type="EMBL" id="VDN58724.1"/>
    </source>
</evidence>
<proteinExistence type="predicted"/>
<gene>
    <name evidence="1" type="ORF">DME_LOCUS8697</name>
</gene>
<name>A0A0N4UC40_DRAME</name>
<reference evidence="4" key="1">
    <citation type="submission" date="2017-02" db="UniProtKB">
        <authorList>
            <consortium name="WormBaseParasite"/>
        </authorList>
    </citation>
    <scope>IDENTIFICATION</scope>
</reference>